<feature type="region of interest" description="Disordered" evidence="1">
    <location>
        <begin position="1"/>
        <end position="29"/>
    </location>
</feature>
<evidence type="ECO:0000313" key="2">
    <source>
        <dbReference type="EMBL" id="KAF7932424.1"/>
    </source>
</evidence>
<dbReference type="RefSeq" id="XP_038811816.1">
    <property type="nucleotide sequence ID" value="XM_038951343.1"/>
</dbReference>
<feature type="compositionally biased region" description="Polar residues" evidence="1">
    <location>
        <begin position="38"/>
        <end position="53"/>
    </location>
</feature>
<name>A0ABQ7ISC4_9HELO</name>
<comment type="caution">
    <text evidence="2">The sequence shown here is derived from an EMBL/GenBank/DDBJ whole genome shotgun (WGS) entry which is preliminary data.</text>
</comment>
<dbReference type="GeneID" id="62230497"/>
<evidence type="ECO:0000313" key="3">
    <source>
        <dbReference type="Proteomes" id="UP000783213"/>
    </source>
</evidence>
<keyword evidence="3" id="KW-1185">Reference proteome</keyword>
<feature type="region of interest" description="Disordered" evidence="1">
    <location>
        <begin position="34"/>
        <end position="53"/>
    </location>
</feature>
<sequence length="481" mass="53651">MPIPLSFDDSKSPDRRSQVPDMPVASVDQDAYQDNLRGEQSSMELDNNISSPPSLVAQSREEIALKLSSLKSQPLVSEKKNSLKAFLFKAMKAKSESVTGDVDAVLPSFQDSDFPLEHILKLITISKISTCAKKDKIGAEIAQVRCDFELHNLVEEAGMAVDPTVNLKKGHPVDIRKAMYYEKLAKMNFSRAGGNLATCTEKNLKPFLDDCRKQKRVGGKISQLIDSFGKGFLFLYPFFMPELQKGGENRTGFKKWSVARLNVLCTLIHSSQSAFAKNLKILAKAFEPFLVELSNDLEIEALLKELDSQDLHPEGFEDSRDQQHSGDSDNMEELFQEFPGTSSVFFAGKSSNPGLTILLEDLQRFAEGSWLSDTVVDAVMHLYREKKPKDLYLLRSSNLETFNNKPKEDQEGLCKMYIDSIKGPGLYFNQVLCVKAFASHWTTQLAQITTSAGLEATVLITIKLWDSLENGHTPTLDSKDG</sequence>
<feature type="compositionally biased region" description="Basic and acidic residues" evidence="1">
    <location>
        <begin position="8"/>
        <end position="18"/>
    </location>
</feature>
<organism evidence="2 3">
    <name type="scientific">Botrytis deweyae</name>
    <dbReference type="NCBI Taxonomy" id="2478750"/>
    <lineage>
        <taxon>Eukaryota</taxon>
        <taxon>Fungi</taxon>
        <taxon>Dikarya</taxon>
        <taxon>Ascomycota</taxon>
        <taxon>Pezizomycotina</taxon>
        <taxon>Leotiomycetes</taxon>
        <taxon>Helotiales</taxon>
        <taxon>Sclerotiniaceae</taxon>
        <taxon>Botrytis</taxon>
    </lineage>
</organism>
<dbReference type="EMBL" id="RCSX01000007">
    <property type="protein sequence ID" value="KAF7932424.1"/>
    <property type="molecule type" value="Genomic_DNA"/>
</dbReference>
<reference evidence="2 3" key="1">
    <citation type="journal article" date="2020" name="Genome Biol. Evol.">
        <title>Comparative genomics of Sclerotiniaceae.</title>
        <authorList>
            <person name="Valero Jimenez C.A."/>
            <person name="Steentjes M."/>
            <person name="Scholten O.E."/>
            <person name="Van Kan J.A.L."/>
        </authorList>
    </citation>
    <scope>NUCLEOTIDE SEQUENCE [LARGE SCALE GENOMIC DNA]</scope>
    <source>
        <strain evidence="2 3">B1</strain>
    </source>
</reference>
<gene>
    <name evidence="2" type="ORF">EAE98_003723</name>
</gene>
<accession>A0ABQ7ISC4</accession>
<dbReference type="Proteomes" id="UP000783213">
    <property type="component" value="Unassembled WGS sequence"/>
</dbReference>
<proteinExistence type="predicted"/>
<protein>
    <submittedName>
        <fullName evidence="2">Uncharacterized protein</fullName>
    </submittedName>
</protein>
<evidence type="ECO:0000256" key="1">
    <source>
        <dbReference type="SAM" id="MobiDB-lite"/>
    </source>
</evidence>